<accession>A0ABQ6IWL2</accession>
<name>A0ABQ6IWL2_9MICO</name>
<evidence type="ECO:0000313" key="1">
    <source>
        <dbReference type="EMBL" id="GMA41884.1"/>
    </source>
</evidence>
<proteinExistence type="predicted"/>
<keyword evidence="2" id="KW-1185">Reference proteome</keyword>
<dbReference type="EMBL" id="BSUO01000001">
    <property type="protein sequence ID" value="GMA41884.1"/>
    <property type="molecule type" value="Genomic_DNA"/>
</dbReference>
<organism evidence="1 2">
    <name type="scientific">Mobilicoccus caccae</name>
    <dbReference type="NCBI Taxonomy" id="1859295"/>
    <lineage>
        <taxon>Bacteria</taxon>
        <taxon>Bacillati</taxon>
        <taxon>Actinomycetota</taxon>
        <taxon>Actinomycetes</taxon>
        <taxon>Micrococcales</taxon>
        <taxon>Dermatophilaceae</taxon>
        <taxon>Mobilicoccus</taxon>
    </lineage>
</organism>
<protein>
    <submittedName>
        <fullName evidence="1">Uncharacterized protein</fullName>
    </submittedName>
</protein>
<comment type="caution">
    <text evidence="1">The sequence shown here is derived from an EMBL/GenBank/DDBJ whole genome shotgun (WGS) entry which is preliminary data.</text>
</comment>
<evidence type="ECO:0000313" key="2">
    <source>
        <dbReference type="Proteomes" id="UP001157126"/>
    </source>
</evidence>
<reference evidence="2" key="1">
    <citation type="journal article" date="2019" name="Int. J. Syst. Evol. Microbiol.">
        <title>The Global Catalogue of Microorganisms (GCM) 10K type strain sequencing project: providing services to taxonomists for standard genome sequencing and annotation.</title>
        <authorList>
            <consortium name="The Broad Institute Genomics Platform"/>
            <consortium name="The Broad Institute Genome Sequencing Center for Infectious Disease"/>
            <person name="Wu L."/>
            <person name="Ma J."/>
        </authorList>
    </citation>
    <scope>NUCLEOTIDE SEQUENCE [LARGE SCALE GENOMIC DNA]</scope>
    <source>
        <strain evidence="2">NBRC 113072</strain>
    </source>
</reference>
<gene>
    <name evidence="1" type="ORF">GCM10025883_39290</name>
</gene>
<dbReference type="Proteomes" id="UP001157126">
    <property type="component" value="Unassembled WGS sequence"/>
</dbReference>
<sequence>MGADLGAEAVLEGSDDAAAVRVVLRVGRGDDEHVEGEPQHVAADLDVALLHHVEHRDLDAFGEVGQLVDRDDAAVAARDEPEVDGLGVAEAAALGDLDRVDVADEVSDARVGGGELLRVPLLPVAPRHRQRVAVLRGATSGGVREGE</sequence>